<dbReference type="Proteomes" id="UP001499843">
    <property type="component" value="Unassembled WGS sequence"/>
</dbReference>
<evidence type="ECO:0000256" key="1">
    <source>
        <dbReference type="SAM" id="SignalP"/>
    </source>
</evidence>
<organism evidence="2 3">
    <name type="scientific">Nonomuraea monospora</name>
    <dbReference type="NCBI Taxonomy" id="568818"/>
    <lineage>
        <taxon>Bacteria</taxon>
        <taxon>Bacillati</taxon>
        <taxon>Actinomycetota</taxon>
        <taxon>Actinomycetes</taxon>
        <taxon>Streptosporangiales</taxon>
        <taxon>Streptosporangiaceae</taxon>
        <taxon>Nonomuraea</taxon>
    </lineage>
</organism>
<proteinExistence type="predicted"/>
<keyword evidence="1" id="KW-0732">Signal</keyword>
<dbReference type="RefSeq" id="WP_344488112.1">
    <property type="nucleotide sequence ID" value="NZ_BAAAQX010000030.1"/>
</dbReference>
<evidence type="ECO:0000313" key="3">
    <source>
        <dbReference type="Proteomes" id="UP001499843"/>
    </source>
</evidence>
<accession>A0ABN3CUB9</accession>
<comment type="caution">
    <text evidence="2">The sequence shown here is derived from an EMBL/GenBank/DDBJ whole genome shotgun (WGS) entry which is preliminary data.</text>
</comment>
<evidence type="ECO:0000313" key="2">
    <source>
        <dbReference type="EMBL" id="GAA2213054.1"/>
    </source>
</evidence>
<keyword evidence="3" id="KW-1185">Reference proteome</keyword>
<evidence type="ECO:0008006" key="4">
    <source>
        <dbReference type="Google" id="ProtNLM"/>
    </source>
</evidence>
<protein>
    <recommendedName>
        <fullName evidence="4">Secreted protein</fullName>
    </recommendedName>
</protein>
<sequence>MSHVKKLALVATAGLFALGLGVVTASSASADGSTQPIFNGPVILYPKPSGEISDKPQQ</sequence>
<feature type="chain" id="PRO_5045317993" description="Secreted protein" evidence="1">
    <location>
        <begin position="31"/>
        <end position="58"/>
    </location>
</feature>
<gene>
    <name evidence="2" type="ORF">GCM10009850_085160</name>
</gene>
<reference evidence="2 3" key="1">
    <citation type="journal article" date="2019" name="Int. J. Syst. Evol. Microbiol.">
        <title>The Global Catalogue of Microorganisms (GCM) 10K type strain sequencing project: providing services to taxonomists for standard genome sequencing and annotation.</title>
        <authorList>
            <consortium name="The Broad Institute Genomics Platform"/>
            <consortium name="The Broad Institute Genome Sequencing Center for Infectious Disease"/>
            <person name="Wu L."/>
            <person name="Ma J."/>
        </authorList>
    </citation>
    <scope>NUCLEOTIDE SEQUENCE [LARGE SCALE GENOMIC DNA]</scope>
    <source>
        <strain evidence="2 3">JCM 16114</strain>
    </source>
</reference>
<dbReference type="EMBL" id="BAAAQX010000030">
    <property type="protein sequence ID" value="GAA2213054.1"/>
    <property type="molecule type" value="Genomic_DNA"/>
</dbReference>
<name>A0ABN3CUB9_9ACTN</name>
<feature type="signal peptide" evidence="1">
    <location>
        <begin position="1"/>
        <end position="30"/>
    </location>
</feature>